<dbReference type="Gene3D" id="3.40.50.10320">
    <property type="entry name" value="LmbE-like"/>
    <property type="match status" value="1"/>
</dbReference>
<dbReference type="PANTHER" id="PTHR12993:SF29">
    <property type="entry name" value="BLR3841 PROTEIN"/>
    <property type="match status" value="1"/>
</dbReference>
<name>A0ABT9MRM3_9ACTN</name>
<organism evidence="2 3">
    <name type="scientific">Catenuloplanes nepalensis</name>
    <dbReference type="NCBI Taxonomy" id="587533"/>
    <lineage>
        <taxon>Bacteria</taxon>
        <taxon>Bacillati</taxon>
        <taxon>Actinomycetota</taxon>
        <taxon>Actinomycetes</taxon>
        <taxon>Micromonosporales</taxon>
        <taxon>Micromonosporaceae</taxon>
        <taxon>Catenuloplanes</taxon>
    </lineage>
</organism>
<dbReference type="Proteomes" id="UP001240984">
    <property type="component" value="Unassembled WGS sequence"/>
</dbReference>
<gene>
    <name evidence="2" type="ORF">J2S43_002593</name>
</gene>
<dbReference type="InterPro" id="IPR003737">
    <property type="entry name" value="GlcNAc_PI_deacetylase-related"/>
</dbReference>
<keyword evidence="3" id="KW-1185">Reference proteome</keyword>
<dbReference type="SUPFAM" id="SSF102588">
    <property type="entry name" value="LmbE-like"/>
    <property type="match status" value="1"/>
</dbReference>
<dbReference type="Pfam" id="PF02585">
    <property type="entry name" value="PIG-L"/>
    <property type="match status" value="1"/>
</dbReference>
<reference evidence="2 3" key="1">
    <citation type="submission" date="2023-07" db="EMBL/GenBank/DDBJ databases">
        <title>Sequencing the genomes of 1000 actinobacteria strains.</title>
        <authorList>
            <person name="Klenk H.-P."/>
        </authorList>
    </citation>
    <scope>NUCLEOTIDE SEQUENCE [LARGE SCALE GENOMIC DNA]</scope>
    <source>
        <strain evidence="2 3">DSM 44710</strain>
    </source>
</reference>
<keyword evidence="1" id="KW-0862">Zinc</keyword>
<protein>
    <submittedName>
        <fullName evidence="2">LmbE family N-acetylglucosaminyl deacetylase</fullName>
    </submittedName>
</protein>
<sequence>MSREPAHPAIGDRFGSSVVGVATRVVRAAGTRWRRRVAARATDATDTLTRHPLMVLAPHPDDETFGCGALIARARANGTPVTVVVATDGARSTTSARLSAAGLARLRAGELHAACAELGVTDVVQLGFPDGALTANHDALTARLRALVEDRRPGHVLLPCREDAHPDHRALHHAGLAAGPARALAYPVWAWFEGPVFPAAAAGERARLWAWAASRSGWLRVTCGPFLDAKRQAIAAYASQTTNLTGEPGWSHLDPRFVAAFLGPHELFRAP</sequence>
<comment type="caution">
    <text evidence="2">The sequence shown here is derived from an EMBL/GenBank/DDBJ whole genome shotgun (WGS) entry which is preliminary data.</text>
</comment>
<evidence type="ECO:0000256" key="1">
    <source>
        <dbReference type="ARBA" id="ARBA00022833"/>
    </source>
</evidence>
<dbReference type="InterPro" id="IPR024078">
    <property type="entry name" value="LmbE-like_dom_sf"/>
</dbReference>
<dbReference type="RefSeq" id="WP_306829200.1">
    <property type="nucleotide sequence ID" value="NZ_JAUSRA010000001.1"/>
</dbReference>
<dbReference type="EMBL" id="JAUSRA010000001">
    <property type="protein sequence ID" value="MDP9794081.1"/>
    <property type="molecule type" value="Genomic_DNA"/>
</dbReference>
<accession>A0ABT9MRM3</accession>
<evidence type="ECO:0000313" key="3">
    <source>
        <dbReference type="Proteomes" id="UP001240984"/>
    </source>
</evidence>
<evidence type="ECO:0000313" key="2">
    <source>
        <dbReference type="EMBL" id="MDP9794081.1"/>
    </source>
</evidence>
<proteinExistence type="predicted"/>
<dbReference type="PANTHER" id="PTHR12993">
    <property type="entry name" value="N-ACETYLGLUCOSAMINYL-PHOSPHATIDYLINOSITOL DE-N-ACETYLASE-RELATED"/>
    <property type="match status" value="1"/>
</dbReference>